<feature type="region of interest" description="Disordered" evidence="1">
    <location>
        <begin position="979"/>
        <end position="1014"/>
    </location>
</feature>
<name>A0A218Z7C7_9HELO</name>
<proteinExistence type="predicted"/>
<feature type="region of interest" description="Disordered" evidence="1">
    <location>
        <begin position="1087"/>
        <end position="1108"/>
    </location>
</feature>
<dbReference type="InParanoid" id="A0A218Z7C7"/>
<feature type="region of interest" description="Disordered" evidence="1">
    <location>
        <begin position="776"/>
        <end position="809"/>
    </location>
</feature>
<feature type="compositionally biased region" description="Polar residues" evidence="1">
    <location>
        <begin position="532"/>
        <end position="556"/>
    </location>
</feature>
<feature type="compositionally biased region" description="Polar residues" evidence="1">
    <location>
        <begin position="489"/>
        <end position="510"/>
    </location>
</feature>
<dbReference type="Proteomes" id="UP000242519">
    <property type="component" value="Unassembled WGS sequence"/>
</dbReference>
<feature type="compositionally biased region" description="Basic and acidic residues" evidence="1">
    <location>
        <begin position="470"/>
        <end position="486"/>
    </location>
</feature>
<organism evidence="2 3">
    <name type="scientific">Diplocarpon coronariae</name>
    <dbReference type="NCBI Taxonomy" id="2795749"/>
    <lineage>
        <taxon>Eukaryota</taxon>
        <taxon>Fungi</taxon>
        <taxon>Dikarya</taxon>
        <taxon>Ascomycota</taxon>
        <taxon>Pezizomycotina</taxon>
        <taxon>Leotiomycetes</taxon>
        <taxon>Helotiales</taxon>
        <taxon>Drepanopezizaceae</taxon>
        <taxon>Diplocarpon</taxon>
    </lineage>
</organism>
<sequence>MPRYLPLQTEVSLYCWEPVSGQSSSSPVDVSQGYELERLSEEPFDGCKTVDFLGPYPFFLLNAGRELFYGCSNTSANSSIQCNQQATQIEAAEAPRKSTANEKGLVTFQRKHMLPPTTPNKGLDSDLDSILSSLSSSRFSQHNVANLDGPGSNEKTETDISSKKKRGSTRRHWVPPILAQGSIPKPILAPKPIKLQIDFTPKSFFRSLATNEPEDVCVSVFYNGEFAYSKIFRAKTLRSISDDAHPTIAGRRVAANLEVPWTVSPLNIVHQETKQEDDNLGGSTSPSLDTALNETMELKSPQVPKKDNLGVRDARNMTGEEMKLNLGALFRGDQLASESSSTTPVIPAISKAESRWSEINQSLLVEADEWGREGIDDIFRTPVGEYLEEISKLPFPKNAKSPEANSRNIGVMDVVISLGRSIILADQYKSIREPQRKLTQARIGPEGKLYTVPKEMMPRTLEAMIASFQDEERFRPKDAPKTDRKTRAPRTSRTVQTSSQNQDPNGTINTEFRPGRQAQNTSIKSAGDESLLKSSSTMVHDGPTTRTTKSGNSLRNSMPPPNMAIGGNTEVNPMDPSSLSHTKIPKKVPQKTYKDPRFGQAISAPPELEFPSHSTRSRTTAGSPSATAPAISQDRVDSIRKPLRRRAMSLRSNETSTSASQTNSFSLDGSIEGPGDWKHTATRSSGYLYTTFKQLEPSNIKALYGGGTSALGFDGPTDIQKSSTRKRVSSGFSEVAPKAKSRRLYEYKEDESGRSPFRIDRDGTLESGVEKLLVRTSEERETLSTESSNKRRRQQMSDRELSALLSPQNPSKIIHNSFRQSFEDQSSGRSTRNAVARQQLPLGVARSHSRTRRVTATVEKGRIFIVEGIQPSDFYKSKDGSLFAADLKTLGDLVGSLPSRDFGKASFALDIEAKFEAQLPNLEDESEQASKNIKKDVPLSQVFGASDQTTIATHPTNLQQQITLESRTEATNGLRAHLANLPPLKSLPSSAAKSDKSQHKADKPTASGAREAKVKPGLTILPELANAVTPRSYNVDPFGLKTPTPRSGTFPAALGPHPSACTRSSNRKAVESQSSFPSVSMAPLVLSTPSKNDKAPQTPSSFATGLASSPAAVLETTPSMGRQTRILPPQKVATNRSTLSATGSTDASNSSHHRNYSVVSSVASEILLPLAPLAMFEGTSPHKKATSKPRTPRLKRMTGKPVSSLGWRPTVLCQDSVLSYVAEEQTADLLGLEYDARHDNFCRATRYDRENVFRASGILMGVRYVFGLEPTD</sequence>
<feature type="region of interest" description="Disordered" evidence="1">
    <location>
        <begin position="1126"/>
        <end position="1152"/>
    </location>
</feature>
<feature type="compositionally biased region" description="Basic residues" evidence="1">
    <location>
        <begin position="1181"/>
        <end position="1198"/>
    </location>
</feature>
<comment type="caution">
    <text evidence="2">The sequence shown here is derived from an EMBL/GenBank/DDBJ whole genome shotgun (WGS) entry which is preliminary data.</text>
</comment>
<feature type="region of interest" description="Disordered" evidence="1">
    <location>
        <begin position="467"/>
        <end position="671"/>
    </location>
</feature>
<feature type="region of interest" description="Disordered" evidence="1">
    <location>
        <begin position="142"/>
        <end position="171"/>
    </location>
</feature>
<feature type="compositionally biased region" description="Polar residues" evidence="1">
    <location>
        <begin position="650"/>
        <end position="667"/>
    </location>
</feature>
<protein>
    <submittedName>
        <fullName evidence="2">Uncharacterized protein</fullName>
    </submittedName>
</protein>
<dbReference type="AlphaFoldDB" id="A0A218Z7C7"/>
<reference evidence="2 3" key="1">
    <citation type="submission" date="2017-04" db="EMBL/GenBank/DDBJ databases">
        <title>Draft genome sequence of Marssonina coronaria NL1: causal agent of apple blotch.</title>
        <authorList>
            <person name="Cheng Q."/>
        </authorList>
    </citation>
    <scope>NUCLEOTIDE SEQUENCE [LARGE SCALE GENOMIC DNA]</scope>
    <source>
        <strain evidence="2 3">NL1</strain>
    </source>
</reference>
<keyword evidence="3" id="KW-1185">Reference proteome</keyword>
<dbReference type="STRING" id="503106.A0A218Z7C7"/>
<dbReference type="OrthoDB" id="3556832at2759"/>
<feature type="compositionally biased region" description="Low complexity" evidence="1">
    <location>
        <begin position="617"/>
        <end position="630"/>
    </location>
</feature>
<dbReference type="EMBL" id="MZNU01000174">
    <property type="protein sequence ID" value="OWP03672.1"/>
    <property type="molecule type" value="Genomic_DNA"/>
</dbReference>
<feature type="compositionally biased region" description="Polar residues" evidence="1">
    <location>
        <begin position="1132"/>
        <end position="1150"/>
    </location>
</feature>
<feature type="region of interest" description="Disordered" evidence="1">
    <location>
        <begin position="1179"/>
        <end position="1202"/>
    </location>
</feature>
<evidence type="ECO:0000313" key="2">
    <source>
        <dbReference type="EMBL" id="OWP03672.1"/>
    </source>
</evidence>
<accession>A0A218Z7C7</accession>
<feature type="compositionally biased region" description="Polar residues" evidence="1">
    <location>
        <begin position="1087"/>
        <end position="1107"/>
    </location>
</feature>
<gene>
    <name evidence="2" type="ORF">B2J93_2184</name>
</gene>
<evidence type="ECO:0000313" key="3">
    <source>
        <dbReference type="Proteomes" id="UP000242519"/>
    </source>
</evidence>
<feature type="compositionally biased region" description="Basic and acidic residues" evidence="1">
    <location>
        <begin position="993"/>
        <end position="1003"/>
    </location>
</feature>
<evidence type="ECO:0000256" key="1">
    <source>
        <dbReference type="SAM" id="MobiDB-lite"/>
    </source>
</evidence>
<feature type="compositionally biased region" description="Polar residues" evidence="1">
    <location>
        <begin position="569"/>
        <end position="581"/>
    </location>
</feature>